<sequence>MLNISYTKNIGFLFWHMNITWTEVKYIYILLSSPTKFRLWAQVKMFENSISFMQIVNGFSNWQENHLDIHDILITTLIPEILTTFNKGLDALDISIVIFNISSKAFACSI</sequence>
<evidence type="ECO:0000313" key="2">
    <source>
        <dbReference type="Proteomes" id="UP000077315"/>
    </source>
</evidence>
<reference evidence="2" key="1">
    <citation type="submission" date="2015-06" db="EMBL/GenBank/DDBJ databases">
        <title>Expansion of signal transduction pathways in fungi by whole-genome duplication.</title>
        <authorList>
            <consortium name="DOE Joint Genome Institute"/>
            <person name="Corrochano L.M."/>
            <person name="Kuo A."/>
            <person name="Marcet-Houben M."/>
            <person name="Polaino S."/>
            <person name="Salamov A."/>
            <person name="Villalobos J.M."/>
            <person name="Alvarez M.I."/>
            <person name="Avalos J."/>
            <person name="Benito E.P."/>
            <person name="Benoit I."/>
            <person name="Burger G."/>
            <person name="Camino L.P."/>
            <person name="Canovas D."/>
            <person name="Cerda-Olmedo E."/>
            <person name="Cheng J.-F."/>
            <person name="Dominguez A."/>
            <person name="Elias M."/>
            <person name="Eslava A.P."/>
            <person name="Glaser F."/>
            <person name="Grimwood J."/>
            <person name="Gutierrez G."/>
            <person name="Heitman J."/>
            <person name="Henrissat B."/>
            <person name="Iturriaga E.A."/>
            <person name="Lang B.F."/>
            <person name="Lavin J.L."/>
            <person name="Lee S."/>
            <person name="Li W."/>
            <person name="Lindquist E."/>
            <person name="Lopez-Garcia S."/>
            <person name="Luque E.M."/>
            <person name="Marcos A.T."/>
            <person name="Martin J."/>
            <person name="McCluskey K."/>
            <person name="Medina H.R."/>
            <person name="Miralles-Duran A."/>
            <person name="Miyazaki A."/>
            <person name="Munoz-Torres E."/>
            <person name="Oguiza J.A."/>
            <person name="Ohm R."/>
            <person name="Olmedo M."/>
            <person name="Orejas M."/>
            <person name="Ortiz-Castellanos L."/>
            <person name="Pisabarro A.G."/>
            <person name="Rodriguez-Romero J."/>
            <person name="Ruiz-Herrera J."/>
            <person name="Ruiz-Vazquez R."/>
            <person name="Sanz C."/>
            <person name="Schackwitz W."/>
            <person name="Schmutz J."/>
            <person name="Shahriari M."/>
            <person name="Shelest E."/>
            <person name="Silva-Franco F."/>
            <person name="Soanes D."/>
            <person name="Syed K."/>
            <person name="Tagua V.G."/>
            <person name="Talbot N.J."/>
            <person name="Thon M."/>
            <person name="De vries R.P."/>
            <person name="Wiebenga A."/>
            <person name="Yadav J.S."/>
            <person name="Braun E.L."/>
            <person name="Baker S."/>
            <person name="Garre V."/>
            <person name="Horwitz B."/>
            <person name="Torres-Martinez S."/>
            <person name="Idnurm A."/>
            <person name="Herrera-Estrella A."/>
            <person name="Gabaldon T."/>
            <person name="Grigoriev I.V."/>
        </authorList>
    </citation>
    <scope>NUCLEOTIDE SEQUENCE [LARGE SCALE GENOMIC DNA]</scope>
    <source>
        <strain evidence="2">NRRL 1555(-)</strain>
    </source>
</reference>
<dbReference type="RefSeq" id="XP_018295944.1">
    <property type="nucleotide sequence ID" value="XM_018441975.1"/>
</dbReference>
<dbReference type="AlphaFoldDB" id="A0A167PH38"/>
<evidence type="ECO:0000313" key="1">
    <source>
        <dbReference type="EMBL" id="OAD77904.1"/>
    </source>
</evidence>
<dbReference type="InParanoid" id="A0A167PH38"/>
<keyword evidence="2" id="KW-1185">Reference proteome</keyword>
<organism evidence="1 2">
    <name type="scientific">Phycomyces blakesleeanus (strain ATCC 8743b / DSM 1359 / FGSC 10004 / NBRC 33097 / NRRL 1555)</name>
    <dbReference type="NCBI Taxonomy" id="763407"/>
    <lineage>
        <taxon>Eukaryota</taxon>
        <taxon>Fungi</taxon>
        <taxon>Fungi incertae sedis</taxon>
        <taxon>Mucoromycota</taxon>
        <taxon>Mucoromycotina</taxon>
        <taxon>Mucoromycetes</taxon>
        <taxon>Mucorales</taxon>
        <taxon>Phycomycetaceae</taxon>
        <taxon>Phycomyces</taxon>
    </lineage>
</organism>
<dbReference type="VEuPathDB" id="FungiDB:PHYBLDRAFT_68592"/>
<accession>A0A167PH38</accession>
<gene>
    <name evidence="1" type="ORF">PHYBLDRAFT_68592</name>
</gene>
<protein>
    <submittedName>
        <fullName evidence="1">Uncharacterized protein</fullName>
    </submittedName>
</protein>
<dbReference type="GeneID" id="29002881"/>
<proteinExistence type="predicted"/>
<dbReference type="EMBL" id="KV440974">
    <property type="protein sequence ID" value="OAD77904.1"/>
    <property type="molecule type" value="Genomic_DNA"/>
</dbReference>
<dbReference type="Proteomes" id="UP000077315">
    <property type="component" value="Unassembled WGS sequence"/>
</dbReference>
<name>A0A167PH38_PHYB8</name>